<dbReference type="Proteomes" id="UP000033632">
    <property type="component" value="Unassembled WGS sequence"/>
</dbReference>
<dbReference type="GO" id="GO:0022857">
    <property type="term" value="F:transmembrane transporter activity"/>
    <property type="evidence" value="ECO:0007669"/>
    <property type="project" value="InterPro"/>
</dbReference>
<dbReference type="Pfam" id="PF07690">
    <property type="entry name" value="MFS_1"/>
    <property type="match status" value="1"/>
</dbReference>
<feature type="domain" description="Major facilitator superfamily (MFS) profile" evidence="9">
    <location>
        <begin position="27"/>
        <end position="483"/>
    </location>
</feature>
<gene>
    <name evidence="10" type="ORF">VE25_09330</name>
</gene>
<keyword evidence="3" id="KW-0813">Transport</keyword>
<reference evidence="10 11" key="1">
    <citation type="submission" date="2015-03" db="EMBL/GenBank/DDBJ databases">
        <authorList>
            <person name="Hassan Y.I."/>
            <person name="Lepp D."/>
            <person name="Li X.-Z."/>
            <person name="Zhou T."/>
        </authorList>
    </citation>
    <scope>NUCLEOTIDE SEQUENCE [LARGE SCALE GENOMIC DNA]</scope>
    <source>
        <strain evidence="10 11">BD-c194</strain>
    </source>
</reference>
<evidence type="ECO:0000256" key="6">
    <source>
        <dbReference type="ARBA" id="ARBA00022989"/>
    </source>
</evidence>
<evidence type="ECO:0000256" key="7">
    <source>
        <dbReference type="ARBA" id="ARBA00023136"/>
    </source>
</evidence>
<dbReference type="PATRIC" id="fig|443610.3.peg.4443"/>
<proteinExistence type="inferred from homology"/>
<evidence type="ECO:0000256" key="1">
    <source>
        <dbReference type="ARBA" id="ARBA00004651"/>
    </source>
</evidence>
<keyword evidence="7 8" id="KW-0472">Membrane</keyword>
<feature type="transmembrane region" description="Helical" evidence="8">
    <location>
        <begin position="26"/>
        <end position="50"/>
    </location>
</feature>
<dbReference type="SUPFAM" id="SSF103473">
    <property type="entry name" value="MFS general substrate transporter"/>
    <property type="match status" value="1"/>
</dbReference>
<feature type="transmembrane region" description="Helical" evidence="8">
    <location>
        <begin position="322"/>
        <end position="343"/>
    </location>
</feature>
<dbReference type="InterPro" id="IPR036259">
    <property type="entry name" value="MFS_trans_sf"/>
</dbReference>
<dbReference type="InterPro" id="IPR004638">
    <property type="entry name" value="EmrB-like"/>
</dbReference>
<dbReference type="CDD" id="cd17503">
    <property type="entry name" value="MFS_LmrB_MDR_like"/>
    <property type="match status" value="1"/>
</dbReference>
<feature type="transmembrane region" description="Helical" evidence="8">
    <location>
        <begin position="375"/>
        <end position="402"/>
    </location>
</feature>
<evidence type="ECO:0000256" key="2">
    <source>
        <dbReference type="ARBA" id="ARBA00008537"/>
    </source>
</evidence>
<dbReference type="OrthoDB" id="9812221at2"/>
<evidence type="ECO:0000256" key="4">
    <source>
        <dbReference type="ARBA" id="ARBA00022475"/>
    </source>
</evidence>
<protein>
    <submittedName>
        <fullName evidence="10">Major facilitator transporter</fullName>
    </submittedName>
</protein>
<organism evidence="10 11">
    <name type="scientific">Devosia geojensis</name>
    <dbReference type="NCBI Taxonomy" id="443610"/>
    <lineage>
        <taxon>Bacteria</taxon>
        <taxon>Pseudomonadati</taxon>
        <taxon>Pseudomonadota</taxon>
        <taxon>Alphaproteobacteria</taxon>
        <taxon>Hyphomicrobiales</taxon>
        <taxon>Devosiaceae</taxon>
        <taxon>Devosia</taxon>
    </lineage>
</organism>
<keyword evidence="6 8" id="KW-1133">Transmembrane helix</keyword>
<comment type="caution">
    <text evidence="10">The sequence shown here is derived from an EMBL/GenBank/DDBJ whole genome shotgun (WGS) entry which is preliminary data.</text>
</comment>
<feature type="transmembrane region" description="Helical" evidence="8">
    <location>
        <begin position="457"/>
        <end position="478"/>
    </location>
</feature>
<comment type="subcellular location">
    <subcellularLocation>
        <location evidence="1">Cell membrane</location>
        <topology evidence="1">Multi-pass membrane protein</topology>
    </subcellularLocation>
</comment>
<keyword evidence="4" id="KW-1003">Cell membrane</keyword>
<evidence type="ECO:0000259" key="9">
    <source>
        <dbReference type="PROSITE" id="PS50850"/>
    </source>
</evidence>
<dbReference type="EMBL" id="JZEX01000090">
    <property type="protein sequence ID" value="KKB12085.1"/>
    <property type="molecule type" value="Genomic_DNA"/>
</dbReference>
<evidence type="ECO:0000256" key="3">
    <source>
        <dbReference type="ARBA" id="ARBA00022448"/>
    </source>
</evidence>
<feature type="transmembrane region" description="Helical" evidence="8">
    <location>
        <begin position="211"/>
        <end position="232"/>
    </location>
</feature>
<feature type="transmembrane region" description="Helical" evidence="8">
    <location>
        <begin position="92"/>
        <end position="110"/>
    </location>
</feature>
<dbReference type="InterPro" id="IPR011701">
    <property type="entry name" value="MFS"/>
</dbReference>
<comment type="similarity">
    <text evidence="2">Belongs to the major facilitator superfamily. EmrB family.</text>
</comment>
<dbReference type="RefSeq" id="WP_046108350.1">
    <property type="nucleotide sequence ID" value="NZ_JZEX01000090.1"/>
</dbReference>
<dbReference type="Gene3D" id="1.20.1720.10">
    <property type="entry name" value="Multidrug resistance protein D"/>
    <property type="match status" value="1"/>
</dbReference>
<feature type="transmembrane region" description="Helical" evidence="8">
    <location>
        <begin position="181"/>
        <end position="199"/>
    </location>
</feature>
<sequence>MSAEATMNMPVPPQAVAENTAARNRLVISLLLVSAFVVILNETIMSVALPHLMEDLGVTAGAAQWLTTAFLLTMAVVIPITGFMLQRFHTRTVFIAAMSAFSTGTLVAALAPGIEMLIVGRIVQAIGTAIMMPLLMTTVMNLVPAESRGRVMGNISIVISVAPALGPTISGFILSVLDWRWMFWLVLPIALGSLALGVARIQNVTTPRYAPLDIVSVVLSVVGFGSLVYGLSSFGEAAGGHTLVSPWLAIGVGVAVIAAFVVRQLMLQRADKALLDLRTFLARTFSVSVVMMAISMMAMFGVIILLPIYMQHVLGLTVLQSGLLMLPGGLVMGLLAPFVGRLYDRYGPTVLIVPGSILVSIVLLAMSLLDASTPVPFILAGHVTLSVGLALMFTPLFTASLGSLPSRLYSHGSAVIGTVQQVAGAIGIALFVSLMSIRTATLLAEGAEPVAATTGGLHIAFVTGGVISLFAIVAAFFVRKPAPVEGQEFAHGH</sequence>
<dbReference type="Gene3D" id="1.20.1250.20">
    <property type="entry name" value="MFS general substrate transporter like domains"/>
    <property type="match status" value="1"/>
</dbReference>
<name>A0A0F5FU60_9HYPH</name>
<feature type="transmembrane region" description="Helical" evidence="8">
    <location>
        <begin position="414"/>
        <end position="437"/>
    </location>
</feature>
<keyword evidence="11" id="KW-1185">Reference proteome</keyword>
<feature type="transmembrane region" description="Helical" evidence="8">
    <location>
        <begin position="155"/>
        <end position="175"/>
    </location>
</feature>
<evidence type="ECO:0000313" key="10">
    <source>
        <dbReference type="EMBL" id="KKB12085.1"/>
    </source>
</evidence>
<dbReference type="PANTHER" id="PTHR42718">
    <property type="entry name" value="MAJOR FACILITATOR SUPERFAMILY MULTIDRUG TRANSPORTER MFSC"/>
    <property type="match status" value="1"/>
</dbReference>
<keyword evidence="5 8" id="KW-0812">Transmembrane</keyword>
<feature type="transmembrane region" description="Helical" evidence="8">
    <location>
        <begin position="287"/>
        <end position="310"/>
    </location>
</feature>
<accession>A0A0F5FU60</accession>
<feature type="transmembrane region" description="Helical" evidence="8">
    <location>
        <begin position="244"/>
        <end position="266"/>
    </location>
</feature>
<dbReference type="NCBIfam" id="TIGR00711">
    <property type="entry name" value="efflux_EmrB"/>
    <property type="match status" value="1"/>
</dbReference>
<dbReference type="PROSITE" id="PS50850">
    <property type="entry name" value="MFS"/>
    <property type="match status" value="1"/>
</dbReference>
<dbReference type="PANTHER" id="PTHR42718:SF9">
    <property type="entry name" value="MAJOR FACILITATOR SUPERFAMILY MULTIDRUG TRANSPORTER MFSC"/>
    <property type="match status" value="1"/>
</dbReference>
<evidence type="ECO:0000313" key="11">
    <source>
        <dbReference type="Proteomes" id="UP000033632"/>
    </source>
</evidence>
<evidence type="ECO:0000256" key="5">
    <source>
        <dbReference type="ARBA" id="ARBA00022692"/>
    </source>
</evidence>
<evidence type="ECO:0000256" key="8">
    <source>
        <dbReference type="SAM" id="Phobius"/>
    </source>
</evidence>
<dbReference type="STRING" id="443610.VE25_09330"/>
<dbReference type="AlphaFoldDB" id="A0A0F5FU60"/>
<feature type="transmembrane region" description="Helical" evidence="8">
    <location>
        <begin position="122"/>
        <end position="143"/>
    </location>
</feature>
<dbReference type="GO" id="GO:0005886">
    <property type="term" value="C:plasma membrane"/>
    <property type="evidence" value="ECO:0007669"/>
    <property type="project" value="UniProtKB-SubCell"/>
</dbReference>
<dbReference type="PRINTS" id="PR01036">
    <property type="entry name" value="TCRTETB"/>
</dbReference>
<dbReference type="InterPro" id="IPR020846">
    <property type="entry name" value="MFS_dom"/>
</dbReference>
<feature type="transmembrane region" description="Helical" evidence="8">
    <location>
        <begin position="62"/>
        <end position="85"/>
    </location>
</feature>
<feature type="transmembrane region" description="Helical" evidence="8">
    <location>
        <begin position="350"/>
        <end position="369"/>
    </location>
</feature>